<organism evidence="2">
    <name type="scientific">Micromonas pusilla</name>
    <name type="common">Picoplanktonic green alga</name>
    <name type="synonym">Chromulina pusilla</name>
    <dbReference type="NCBI Taxonomy" id="38833"/>
    <lineage>
        <taxon>Eukaryota</taxon>
        <taxon>Viridiplantae</taxon>
        <taxon>Chlorophyta</taxon>
        <taxon>Mamiellophyceae</taxon>
        <taxon>Mamiellales</taxon>
        <taxon>Mamiellaceae</taxon>
        <taxon>Micromonas</taxon>
    </lineage>
</organism>
<dbReference type="PANTHER" id="PTHR33675:SF1">
    <property type="entry name" value="HOLOCARBOXYLASE SYNTHETASE"/>
    <property type="match status" value="1"/>
</dbReference>
<evidence type="ECO:0000256" key="1">
    <source>
        <dbReference type="SAM" id="MobiDB-lite"/>
    </source>
</evidence>
<feature type="region of interest" description="Disordered" evidence="1">
    <location>
        <begin position="143"/>
        <end position="177"/>
    </location>
</feature>
<reference evidence="2" key="1">
    <citation type="submission" date="2021-01" db="EMBL/GenBank/DDBJ databases">
        <authorList>
            <person name="Corre E."/>
            <person name="Pelletier E."/>
            <person name="Niang G."/>
            <person name="Scheremetjew M."/>
            <person name="Finn R."/>
            <person name="Kale V."/>
            <person name="Holt S."/>
            <person name="Cochrane G."/>
            <person name="Meng A."/>
            <person name="Brown T."/>
            <person name="Cohen L."/>
        </authorList>
    </citation>
    <scope>NUCLEOTIDE SEQUENCE</scope>
    <source>
        <strain evidence="2">CCAC1681</strain>
    </source>
</reference>
<dbReference type="EMBL" id="HBEN01012243">
    <property type="protein sequence ID" value="CAD8447644.1"/>
    <property type="molecule type" value="Transcribed_RNA"/>
</dbReference>
<proteinExistence type="predicted"/>
<dbReference type="PANTHER" id="PTHR33675">
    <property type="entry name" value="NUCLEAR RECEPTOR FAMILY 2 GROUP C PROTEIN"/>
    <property type="match status" value="1"/>
</dbReference>
<sequence length="177" mass="18554">MGPKKRKAESTGLDEMDRELYQRFRAAANSVSSLYTSSLNLQKRAFNGGARHTTEKLLQWALSQQASGEKAISASDLIQALQAELVVLEGEDACLAAAGDSLGGVAPWTPSDRAAGATGRTRALAALDANTEYEQGLGAKLGQAFTQHAPSPGAHTRSSGQAGAHQPSPGTRMMDDD</sequence>
<evidence type="ECO:0000313" key="2">
    <source>
        <dbReference type="EMBL" id="CAD8447644.1"/>
    </source>
</evidence>
<protein>
    <submittedName>
        <fullName evidence="2">Uncharacterized protein</fullName>
    </submittedName>
</protein>
<dbReference type="AlphaFoldDB" id="A0A7S0D9E8"/>
<gene>
    <name evidence="2" type="ORF">MSP1401_LOCUS10178</name>
</gene>
<name>A0A7S0D9E8_MICPS</name>
<accession>A0A7S0D9E8</accession>